<comment type="catalytic activity">
    <reaction evidence="6">
        <text>cytidine(1402) in 16S rRNA + S-adenosyl-L-methionine = N(4)-methylcytidine(1402) in 16S rRNA + S-adenosyl-L-homocysteine + H(+)</text>
        <dbReference type="Rhea" id="RHEA:42928"/>
        <dbReference type="Rhea" id="RHEA-COMP:10286"/>
        <dbReference type="Rhea" id="RHEA-COMP:10287"/>
        <dbReference type="ChEBI" id="CHEBI:15378"/>
        <dbReference type="ChEBI" id="CHEBI:57856"/>
        <dbReference type="ChEBI" id="CHEBI:59789"/>
        <dbReference type="ChEBI" id="CHEBI:74506"/>
        <dbReference type="ChEBI" id="CHEBI:82748"/>
        <dbReference type="EC" id="2.1.1.199"/>
    </reaction>
</comment>
<reference evidence="8 9" key="1">
    <citation type="submission" date="2023-08" db="EMBL/GenBank/DDBJ databases">
        <title>Genome sequence of Thermaerobacter compostii strain Ins1, a spore-forming filamentous bacterium isolated from a deep geothermal reservoir.</title>
        <authorList>
            <person name="Bregnard D."/>
            <person name="Gonzalez D."/>
            <person name="Junier P."/>
        </authorList>
    </citation>
    <scope>NUCLEOTIDE SEQUENCE [LARGE SCALE GENOMIC DNA]</scope>
    <source>
        <strain evidence="8 9">Ins1</strain>
    </source>
</reference>
<feature type="binding site" evidence="6">
    <location>
        <position position="201"/>
    </location>
    <ligand>
        <name>S-adenosyl-L-methionine</name>
        <dbReference type="ChEBI" id="CHEBI:59789"/>
    </ligand>
</feature>
<comment type="similarity">
    <text evidence="1 6">Belongs to the methyltransferase superfamily. RsmH family.</text>
</comment>
<feature type="binding site" evidence="6">
    <location>
        <position position="146"/>
    </location>
    <ligand>
        <name>S-adenosyl-L-methionine</name>
        <dbReference type="ChEBI" id="CHEBI:59789"/>
    </ligand>
</feature>
<feature type="compositionally biased region" description="Low complexity" evidence="7">
    <location>
        <begin position="388"/>
        <end position="408"/>
    </location>
</feature>
<dbReference type="HAMAP" id="MF_01007">
    <property type="entry name" value="16SrRNA_methyltr_H"/>
    <property type="match status" value="1"/>
</dbReference>
<feature type="binding site" evidence="6">
    <location>
        <position position="194"/>
    </location>
    <ligand>
        <name>S-adenosyl-L-methionine</name>
        <dbReference type="ChEBI" id="CHEBI:59789"/>
    </ligand>
</feature>
<evidence type="ECO:0000313" key="8">
    <source>
        <dbReference type="EMBL" id="WPD19866.1"/>
    </source>
</evidence>
<feature type="region of interest" description="Disordered" evidence="7">
    <location>
        <begin position="388"/>
        <end position="415"/>
    </location>
</feature>
<dbReference type="Gene3D" id="1.10.150.170">
    <property type="entry name" value="Putative methyltransferase TM0872, insert domain"/>
    <property type="match status" value="1"/>
</dbReference>
<dbReference type="Pfam" id="PF01795">
    <property type="entry name" value="Methyltransf_5"/>
    <property type="match status" value="1"/>
</dbReference>
<dbReference type="Gene3D" id="3.40.50.150">
    <property type="entry name" value="Vaccinia Virus protein VP39"/>
    <property type="match status" value="1"/>
</dbReference>
<organism evidence="8 9">
    <name type="scientific">Thermaerobacter composti</name>
    <dbReference type="NCBI Taxonomy" id="554949"/>
    <lineage>
        <taxon>Bacteria</taxon>
        <taxon>Bacillati</taxon>
        <taxon>Bacillota</taxon>
        <taxon>Clostridia</taxon>
        <taxon>Eubacteriales</taxon>
        <taxon>Clostridiales Family XVII. Incertae Sedis</taxon>
        <taxon>Thermaerobacter</taxon>
    </lineage>
</organism>
<keyword evidence="5 6" id="KW-0949">S-adenosyl-L-methionine</keyword>
<gene>
    <name evidence="6 8" type="primary">rsmH</name>
    <name evidence="8" type="ORF">Q5761_04240</name>
</gene>
<dbReference type="EMBL" id="CP132508">
    <property type="protein sequence ID" value="WPD19866.1"/>
    <property type="molecule type" value="Genomic_DNA"/>
</dbReference>
<dbReference type="RefSeq" id="WP_318751318.1">
    <property type="nucleotide sequence ID" value="NZ_CP132508.1"/>
</dbReference>
<accession>A0ABZ0QR60</accession>
<feature type="compositionally biased region" description="Gly residues" evidence="7">
    <location>
        <begin position="20"/>
        <end position="50"/>
    </location>
</feature>
<evidence type="ECO:0000313" key="9">
    <source>
        <dbReference type="Proteomes" id="UP001304683"/>
    </source>
</evidence>
<evidence type="ECO:0000256" key="1">
    <source>
        <dbReference type="ARBA" id="ARBA00010396"/>
    </source>
</evidence>
<evidence type="ECO:0000256" key="4">
    <source>
        <dbReference type="ARBA" id="ARBA00022679"/>
    </source>
</evidence>
<feature type="binding site" evidence="6">
    <location>
        <position position="173"/>
    </location>
    <ligand>
        <name>S-adenosyl-L-methionine</name>
        <dbReference type="ChEBI" id="CHEBI:59789"/>
    </ligand>
</feature>
<dbReference type="SUPFAM" id="SSF53335">
    <property type="entry name" value="S-adenosyl-L-methionine-dependent methyltransferases"/>
    <property type="match status" value="1"/>
</dbReference>
<evidence type="ECO:0000256" key="7">
    <source>
        <dbReference type="SAM" id="MobiDB-lite"/>
    </source>
</evidence>
<comment type="function">
    <text evidence="6">Specifically methylates the N4 position of cytidine in position 1402 (C1402) of 16S rRNA.</text>
</comment>
<evidence type="ECO:0000256" key="6">
    <source>
        <dbReference type="HAMAP-Rule" id="MF_01007"/>
    </source>
</evidence>
<dbReference type="Proteomes" id="UP001304683">
    <property type="component" value="Chromosome"/>
</dbReference>
<keyword evidence="4 6" id="KW-0808">Transferase</keyword>
<keyword evidence="2 6" id="KW-0698">rRNA processing</keyword>
<dbReference type="GO" id="GO:0008168">
    <property type="term" value="F:methyltransferase activity"/>
    <property type="evidence" value="ECO:0007669"/>
    <property type="project" value="UniProtKB-KW"/>
</dbReference>
<proteinExistence type="inferred from homology"/>
<feature type="region of interest" description="Disordered" evidence="7">
    <location>
        <begin position="1"/>
        <end position="93"/>
    </location>
</feature>
<comment type="subcellular location">
    <subcellularLocation>
        <location evidence="6">Cytoplasm</location>
    </subcellularLocation>
</comment>
<protein>
    <recommendedName>
        <fullName evidence="6">Ribosomal RNA small subunit methyltransferase H</fullName>
        <ecNumber evidence="6">2.1.1.199</ecNumber>
    </recommendedName>
    <alternativeName>
        <fullName evidence="6">16S rRNA m(4)C1402 methyltransferase</fullName>
    </alternativeName>
    <alternativeName>
        <fullName evidence="6">rRNA (cytosine-N(4)-)-methyltransferase RsmH</fullName>
    </alternativeName>
</protein>
<sequence>MGGRIRSAAAEPTAPHQDDGGGGAGSDGGAPGRAPRSGGGTDAAAGGGGAAPVRRPSAGRPPAGDAAGGGAQQAGAAQGHEAGGGWGQDGAAQGLAPHQPVLLEAALAFLAPRRGGRYVDGTVGGGGHAAALLAAVGGDAQLLAIDRDPQALAVARRRLAPFGDRVHLVHGDFRDLERHLASLGWDRVDGILLDLGVSSMQLDDPSRGFSYQEEGPLDMRMDPGQPLTAADLVNTASRDQLARWLAEYGEERWAGRIADFIVEARRRRPITTTTELVEIVKAAIPARARRRGGHPARRTFQALRIAVNDELRGLEGFLRAAAQRLRPGGRLVVIAFHSLEDRAVKRAFRDLAAGEGFRLLTRKPVTPGEEEVRRNPRSRSAKLRALQRLAAGPAPAGGEPRTGAGARASPCDATR</sequence>
<evidence type="ECO:0000256" key="2">
    <source>
        <dbReference type="ARBA" id="ARBA00022552"/>
    </source>
</evidence>
<evidence type="ECO:0000256" key="3">
    <source>
        <dbReference type="ARBA" id="ARBA00022603"/>
    </source>
</evidence>
<feature type="compositionally biased region" description="Low complexity" evidence="7">
    <location>
        <begin position="51"/>
        <end position="65"/>
    </location>
</feature>
<keyword evidence="6" id="KW-0963">Cytoplasm</keyword>
<dbReference type="EC" id="2.1.1.199" evidence="6"/>
<dbReference type="InterPro" id="IPR029063">
    <property type="entry name" value="SAM-dependent_MTases_sf"/>
</dbReference>
<dbReference type="PANTHER" id="PTHR11265:SF0">
    <property type="entry name" value="12S RRNA N4-METHYLCYTIDINE METHYLTRANSFERASE"/>
    <property type="match status" value="1"/>
</dbReference>
<evidence type="ECO:0000256" key="5">
    <source>
        <dbReference type="ARBA" id="ARBA00022691"/>
    </source>
</evidence>
<keyword evidence="9" id="KW-1185">Reference proteome</keyword>
<dbReference type="GO" id="GO:0032259">
    <property type="term" value="P:methylation"/>
    <property type="evidence" value="ECO:0007669"/>
    <property type="project" value="UniProtKB-KW"/>
</dbReference>
<dbReference type="InterPro" id="IPR023397">
    <property type="entry name" value="SAM-dep_MeTrfase_MraW_recog"/>
</dbReference>
<feature type="binding site" evidence="6">
    <location>
        <begin position="126"/>
        <end position="128"/>
    </location>
    <ligand>
        <name>S-adenosyl-L-methionine</name>
        <dbReference type="ChEBI" id="CHEBI:59789"/>
    </ligand>
</feature>
<dbReference type="NCBIfam" id="TIGR00006">
    <property type="entry name" value="16S rRNA (cytosine(1402)-N(4))-methyltransferase RsmH"/>
    <property type="match status" value="1"/>
</dbReference>
<name>A0ABZ0QR60_9FIRM</name>
<keyword evidence="3 6" id="KW-0489">Methyltransferase</keyword>
<dbReference type="SUPFAM" id="SSF81799">
    <property type="entry name" value="Putative methyltransferase TM0872, insert domain"/>
    <property type="match status" value="1"/>
</dbReference>
<dbReference type="InterPro" id="IPR002903">
    <property type="entry name" value="RsmH"/>
</dbReference>
<dbReference type="PANTHER" id="PTHR11265">
    <property type="entry name" value="S-ADENOSYL-METHYLTRANSFERASE MRAW"/>
    <property type="match status" value="1"/>
</dbReference>